<name>A0AA39M5N2_9BILA</name>
<sequence length="71" mass="7855">MEAVFKQFCGQIPIDLAVIMVRFLLFVLAIVAFFGAALAGVEQQPDHPLTAAEQPGEVPRIRAKRCHLDFC</sequence>
<keyword evidence="1" id="KW-0812">Transmembrane</keyword>
<dbReference type="EMBL" id="JAUCMV010000001">
    <property type="protein sequence ID" value="KAK0422521.1"/>
    <property type="molecule type" value="Genomic_DNA"/>
</dbReference>
<evidence type="ECO:0000256" key="1">
    <source>
        <dbReference type="SAM" id="Phobius"/>
    </source>
</evidence>
<proteinExistence type="predicted"/>
<feature type="transmembrane region" description="Helical" evidence="1">
    <location>
        <begin position="12"/>
        <end position="39"/>
    </location>
</feature>
<reference evidence="2" key="1">
    <citation type="submission" date="2023-06" db="EMBL/GenBank/DDBJ databases">
        <title>Genomic analysis of the entomopathogenic nematode Steinernema hermaphroditum.</title>
        <authorList>
            <person name="Schwarz E.M."/>
            <person name="Heppert J.K."/>
            <person name="Baniya A."/>
            <person name="Schwartz H.T."/>
            <person name="Tan C.-H."/>
            <person name="Antoshechkin I."/>
            <person name="Sternberg P.W."/>
            <person name="Goodrich-Blair H."/>
            <person name="Dillman A.R."/>
        </authorList>
    </citation>
    <scope>NUCLEOTIDE SEQUENCE</scope>
    <source>
        <strain evidence="2">PS9179</strain>
        <tissue evidence="2">Whole animal</tissue>
    </source>
</reference>
<dbReference type="AlphaFoldDB" id="A0AA39M5N2"/>
<organism evidence="2 3">
    <name type="scientific">Steinernema hermaphroditum</name>
    <dbReference type="NCBI Taxonomy" id="289476"/>
    <lineage>
        <taxon>Eukaryota</taxon>
        <taxon>Metazoa</taxon>
        <taxon>Ecdysozoa</taxon>
        <taxon>Nematoda</taxon>
        <taxon>Chromadorea</taxon>
        <taxon>Rhabditida</taxon>
        <taxon>Tylenchina</taxon>
        <taxon>Panagrolaimomorpha</taxon>
        <taxon>Strongyloidoidea</taxon>
        <taxon>Steinernematidae</taxon>
        <taxon>Steinernema</taxon>
    </lineage>
</organism>
<accession>A0AA39M5N2</accession>
<comment type="caution">
    <text evidence="2">The sequence shown here is derived from an EMBL/GenBank/DDBJ whole genome shotgun (WGS) entry which is preliminary data.</text>
</comment>
<dbReference type="Proteomes" id="UP001175271">
    <property type="component" value="Unassembled WGS sequence"/>
</dbReference>
<gene>
    <name evidence="2" type="ORF">QR680_007621</name>
</gene>
<keyword evidence="1" id="KW-1133">Transmembrane helix</keyword>
<keyword evidence="1" id="KW-0472">Membrane</keyword>
<evidence type="ECO:0000313" key="3">
    <source>
        <dbReference type="Proteomes" id="UP001175271"/>
    </source>
</evidence>
<evidence type="ECO:0000313" key="2">
    <source>
        <dbReference type="EMBL" id="KAK0422521.1"/>
    </source>
</evidence>
<protein>
    <submittedName>
        <fullName evidence="2">Uncharacterized protein</fullName>
    </submittedName>
</protein>
<keyword evidence="3" id="KW-1185">Reference proteome</keyword>